<gene>
    <name evidence="1" type="ORF">CCMP2556_LOCUS29911</name>
</gene>
<dbReference type="Proteomes" id="UP001642484">
    <property type="component" value="Unassembled WGS sequence"/>
</dbReference>
<dbReference type="EMBL" id="CAXAMN010021558">
    <property type="protein sequence ID" value="CAK9060792.1"/>
    <property type="molecule type" value="Genomic_DNA"/>
</dbReference>
<organism evidence="1 2">
    <name type="scientific">Durusdinium trenchii</name>
    <dbReference type="NCBI Taxonomy" id="1381693"/>
    <lineage>
        <taxon>Eukaryota</taxon>
        <taxon>Sar</taxon>
        <taxon>Alveolata</taxon>
        <taxon>Dinophyceae</taxon>
        <taxon>Suessiales</taxon>
        <taxon>Symbiodiniaceae</taxon>
        <taxon>Durusdinium</taxon>
    </lineage>
</organism>
<protein>
    <submittedName>
        <fullName evidence="1">Uncharacterized protein</fullName>
    </submittedName>
</protein>
<proteinExistence type="predicted"/>
<name>A0ABP0NAI0_9DINO</name>
<sequence length="174" mass="19979">MNLTPKTFREKRLMKEVQELVIKLYRKEETAVRRVLENPLTAKKGGWLLEEFMAMTATYKELMRVEQLEVDQALADENGCELAVIIDFRQVYNESKSQDSLVVKDLLGILAKVGIRNPTDKELAALLNVSLGKNMELSRHQKISFDDFIPLMMRVQTMLAQLYGDPVDVEESET</sequence>
<keyword evidence="2" id="KW-1185">Reference proteome</keyword>
<reference evidence="1 2" key="1">
    <citation type="submission" date="2024-02" db="EMBL/GenBank/DDBJ databases">
        <authorList>
            <person name="Chen Y."/>
            <person name="Shah S."/>
            <person name="Dougan E. K."/>
            <person name="Thang M."/>
            <person name="Chan C."/>
        </authorList>
    </citation>
    <scope>NUCLEOTIDE SEQUENCE [LARGE SCALE GENOMIC DNA]</scope>
</reference>
<evidence type="ECO:0000313" key="1">
    <source>
        <dbReference type="EMBL" id="CAK9060792.1"/>
    </source>
</evidence>
<evidence type="ECO:0000313" key="2">
    <source>
        <dbReference type="Proteomes" id="UP001642484"/>
    </source>
</evidence>
<accession>A0ABP0NAI0</accession>
<comment type="caution">
    <text evidence="1">The sequence shown here is derived from an EMBL/GenBank/DDBJ whole genome shotgun (WGS) entry which is preliminary data.</text>
</comment>